<protein>
    <submittedName>
        <fullName evidence="3">F-box protein</fullName>
    </submittedName>
</protein>
<dbReference type="PANTHER" id="PTHR34145:SF65">
    <property type="entry name" value="FBD DOMAIN-CONTAINING PROTEIN"/>
    <property type="match status" value="1"/>
</dbReference>
<comment type="caution">
    <text evidence="3">The sequence shown here is derived from an EMBL/GenBank/DDBJ whole genome shotgun (WGS) entry which is preliminary data.</text>
</comment>
<dbReference type="PANTHER" id="PTHR34145">
    <property type="entry name" value="OS02G0105600 PROTEIN"/>
    <property type="match status" value="1"/>
</dbReference>
<dbReference type="InterPro" id="IPR032675">
    <property type="entry name" value="LRR_dom_sf"/>
</dbReference>
<dbReference type="InterPro" id="IPR036047">
    <property type="entry name" value="F-box-like_dom_sf"/>
</dbReference>
<gene>
    <name evidence="3" type="ORF">LUZ62_021722</name>
</gene>
<organism evidence="3 4">
    <name type="scientific">Rhynchospora pubera</name>
    <dbReference type="NCBI Taxonomy" id="906938"/>
    <lineage>
        <taxon>Eukaryota</taxon>
        <taxon>Viridiplantae</taxon>
        <taxon>Streptophyta</taxon>
        <taxon>Embryophyta</taxon>
        <taxon>Tracheophyta</taxon>
        <taxon>Spermatophyta</taxon>
        <taxon>Magnoliopsida</taxon>
        <taxon>Liliopsida</taxon>
        <taxon>Poales</taxon>
        <taxon>Cyperaceae</taxon>
        <taxon>Cyperoideae</taxon>
        <taxon>Rhynchosporeae</taxon>
        <taxon>Rhynchospora</taxon>
    </lineage>
</organism>
<feature type="domain" description="F-box" evidence="1">
    <location>
        <begin position="8"/>
        <end position="43"/>
    </location>
</feature>
<keyword evidence="4" id="KW-1185">Reference proteome</keyword>
<dbReference type="CDD" id="cd22160">
    <property type="entry name" value="F-box_AtFBL13-like"/>
    <property type="match status" value="1"/>
</dbReference>
<dbReference type="Gene3D" id="3.80.10.10">
    <property type="entry name" value="Ribonuclease Inhibitor"/>
    <property type="match status" value="1"/>
</dbReference>
<accession>A0AAV8H104</accession>
<dbReference type="InterPro" id="IPR055357">
    <property type="entry name" value="LRR_At1g61320_AtMIF1"/>
</dbReference>
<dbReference type="Proteomes" id="UP001140206">
    <property type="component" value="Chromosome 1"/>
</dbReference>
<feature type="domain" description="At1g61320/AtMIF1 LRR" evidence="2">
    <location>
        <begin position="97"/>
        <end position="450"/>
    </location>
</feature>
<evidence type="ECO:0000313" key="4">
    <source>
        <dbReference type="Proteomes" id="UP001140206"/>
    </source>
</evidence>
<dbReference type="InterPro" id="IPR053772">
    <property type="entry name" value="At1g61320/At1g61330-like"/>
</dbReference>
<evidence type="ECO:0000313" key="3">
    <source>
        <dbReference type="EMBL" id="KAJ4809156.1"/>
    </source>
</evidence>
<dbReference type="AlphaFoldDB" id="A0AAV8H104"/>
<sequence length="503" mass="57844">MGKGEDRISNLPIEILHFILCLMPLKYAIRTSTLSKRWRHLWQYNLISSTSLQFGPDFSCNQSPKQFVATLDRYLQLHGNRNLDKFGILFSPFDIFFPNLENWVATVLAKGVKQLEINLSQGVLNYFTETYVDDRMPFVMPNSIFNSSSLAQLSLSRCNFPEPLDLTSFVGLCSLSLDLANLTDEMLTSILENCVSLEIICLERCDNLEVVKFVGDKLKLQKLVIVDCTGLSDIEISAPKLESFLYHGWMLFTLVFHNVTEVNDAYLCYGELYDYQEGFFAILSDFSHVKVLTICSSGLMNVVAEALEHDEAGMPLELHNLQELQLVLYSIWEEPIYCIFLFFRLCPSPFLEKLFIQLPSNFYRQNDRMNLVATEKEAPDIIFQNLKWIKITNFRGTPLELKLVRFLLEKAILLESIIFVFMNQWDISNNSSSLRIIEGQLSVIQKASKDVNIVICGPLDHDCTINPTHTTFYHQERYQNGTTLHLDYGSTRSEDIPLDQEFL</sequence>
<proteinExistence type="predicted"/>
<dbReference type="InterPro" id="IPR001810">
    <property type="entry name" value="F-box_dom"/>
</dbReference>
<dbReference type="SUPFAM" id="SSF81383">
    <property type="entry name" value="F-box domain"/>
    <property type="match status" value="1"/>
</dbReference>
<evidence type="ECO:0000259" key="2">
    <source>
        <dbReference type="Pfam" id="PF23622"/>
    </source>
</evidence>
<evidence type="ECO:0000259" key="1">
    <source>
        <dbReference type="Pfam" id="PF00646"/>
    </source>
</evidence>
<dbReference type="Pfam" id="PF23622">
    <property type="entry name" value="LRR_At1g61320_AtMIF1"/>
    <property type="match status" value="1"/>
</dbReference>
<dbReference type="SUPFAM" id="SSF52047">
    <property type="entry name" value="RNI-like"/>
    <property type="match status" value="1"/>
</dbReference>
<dbReference type="EMBL" id="JAMFTS010000001">
    <property type="protein sequence ID" value="KAJ4809156.1"/>
    <property type="molecule type" value="Genomic_DNA"/>
</dbReference>
<reference evidence="3" key="1">
    <citation type="submission" date="2022-08" db="EMBL/GenBank/DDBJ databases">
        <authorList>
            <person name="Marques A."/>
        </authorList>
    </citation>
    <scope>NUCLEOTIDE SEQUENCE</scope>
    <source>
        <strain evidence="3">RhyPub2mFocal</strain>
        <tissue evidence="3">Leaves</tissue>
    </source>
</reference>
<name>A0AAV8H104_9POAL</name>
<dbReference type="Pfam" id="PF00646">
    <property type="entry name" value="F-box"/>
    <property type="match status" value="1"/>
</dbReference>
<dbReference type="InterPro" id="IPR053781">
    <property type="entry name" value="F-box_AtFBL13-like"/>
</dbReference>